<evidence type="ECO:0000313" key="2">
    <source>
        <dbReference type="EMBL" id="KZW00185.1"/>
    </source>
</evidence>
<sequence>MKFTTASILLATAAVASAVPAPVSGARLRELQDRHTEVETKRQAQGLIALSVGVWLAIAGESAGETLAGDVAQALSAAFGQDDTPWSTDGNCQAKFSTQGGANCKLSTSAAEKSGNSTGDANTHDNNWNVCPWIDPQNNDPPVQYFTDPGIGDYSVQFTATDEYTFARIDNTQKCVAEGLCNPRFTFFRTGYSIVLDTWLSQGDVTEGEYSGDFHGLCGNGPIKDQFSTGGDVIGYDCAIPCWNDADLPSTST</sequence>
<dbReference type="InParanoid" id="A0A165N495"/>
<organism evidence="2 3">
    <name type="scientific">Exidia glandulosa HHB12029</name>
    <dbReference type="NCBI Taxonomy" id="1314781"/>
    <lineage>
        <taxon>Eukaryota</taxon>
        <taxon>Fungi</taxon>
        <taxon>Dikarya</taxon>
        <taxon>Basidiomycota</taxon>
        <taxon>Agaricomycotina</taxon>
        <taxon>Agaricomycetes</taxon>
        <taxon>Auriculariales</taxon>
        <taxon>Exidiaceae</taxon>
        <taxon>Exidia</taxon>
    </lineage>
</organism>
<protein>
    <submittedName>
        <fullName evidence="2">Uncharacterized protein</fullName>
    </submittedName>
</protein>
<feature type="signal peptide" evidence="1">
    <location>
        <begin position="1"/>
        <end position="18"/>
    </location>
</feature>
<keyword evidence="3" id="KW-1185">Reference proteome</keyword>
<dbReference type="Proteomes" id="UP000077266">
    <property type="component" value="Unassembled WGS sequence"/>
</dbReference>
<dbReference type="EMBL" id="KV425903">
    <property type="protein sequence ID" value="KZW00185.1"/>
    <property type="molecule type" value="Genomic_DNA"/>
</dbReference>
<dbReference type="OrthoDB" id="2119228at2759"/>
<feature type="chain" id="PRO_5007862880" evidence="1">
    <location>
        <begin position="19"/>
        <end position="253"/>
    </location>
</feature>
<name>A0A165N495_EXIGL</name>
<evidence type="ECO:0000256" key="1">
    <source>
        <dbReference type="SAM" id="SignalP"/>
    </source>
</evidence>
<evidence type="ECO:0000313" key="3">
    <source>
        <dbReference type="Proteomes" id="UP000077266"/>
    </source>
</evidence>
<accession>A0A165N495</accession>
<proteinExistence type="predicted"/>
<keyword evidence="1" id="KW-0732">Signal</keyword>
<dbReference type="AlphaFoldDB" id="A0A165N495"/>
<gene>
    <name evidence="2" type="ORF">EXIGLDRAFT_762047</name>
</gene>
<reference evidence="2 3" key="1">
    <citation type="journal article" date="2016" name="Mol. Biol. Evol.">
        <title>Comparative Genomics of Early-Diverging Mushroom-Forming Fungi Provides Insights into the Origins of Lignocellulose Decay Capabilities.</title>
        <authorList>
            <person name="Nagy L.G."/>
            <person name="Riley R."/>
            <person name="Tritt A."/>
            <person name="Adam C."/>
            <person name="Daum C."/>
            <person name="Floudas D."/>
            <person name="Sun H."/>
            <person name="Yadav J.S."/>
            <person name="Pangilinan J."/>
            <person name="Larsson K.H."/>
            <person name="Matsuura K."/>
            <person name="Barry K."/>
            <person name="Labutti K."/>
            <person name="Kuo R."/>
            <person name="Ohm R.A."/>
            <person name="Bhattacharya S.S."/>
            <person name="Shirouzu T."/>
            <person name="Yoshinaga Y."/>
            <person name="Martin F.M."/>
            <person name="Grigoriev I.V."/>
            <person name="Hibbett D.S."/>
        </authorList>
    </citation>
    <scope>NUCLEOTIDE SEQUENCE [LARGE SCALE GENOMIC DNA]</scope>
    <source>
        <strain evidence="2 3">HHB12029</strain>
    </source>
</reference>